<dbReference type="Pfam" id="PF19051">
    <property type="entry name" value="GFO_IDH_MocA_C2"/>
    <property type="match status" value="2"/>
</dbReference>
<dbReference type="Gene3D" id="3.30.360.10">
    <property type="entry name" value="Dihydrodipicolinate Reductase, domain 2"/>
    <property type="match status" value="1"/>
</dbReference>
<dbReference type="Proteomes" id="UP000676194">
    <property type="component" value="Chromosome"/>
</dbReference>
<dbReference type="GO" id="GO:0000166">
    <property type="term" value="F:nucleotide binding"/>
    <property type="evidence" value="ECO:0007669"/>
    <property type="project" value="InterPro"/>
</dbReference>
<dbReference type="PROSITE" id="PS51318">
    <property type="entry name" value="TAT"/>
    <property type="match status" value="1"/>
</dbReference>
<keyword evidence="4" id="KW-1185">Reference proteome</keyword>
<protein>
    <submittedName>
        <fullName evidence="3">Gfo/Idh/MocA family oxidoreductase</fullName>
    </submittedName>
</protein>
<feature type="domain" description="Gfo/Idh/MocA-like oxidoreductase bacterial type C-terminal" evidence="2">
    <location>
        <begin position="372"/>
        <end position="478"/>
    </location>
</feature>
<evidence type="ECO:0000313" key="3">
    <source>
        <dbReference type="EMBL" id="QVL35002.1"/>
    </source>
</evidence>
<dbReference type="Gene3D" id="3.40.50.720">
    <property type="entry name" value="NAD(P)-binding Rossmann-like Domain"/>
    <property type="match status" value="1"/>
</dbReference>
<dbReference type="InterPro" id="IPR000683">
    <property type="entry name" value="Gfo/Idh/MocA-like_OxRdtase_N"/>
</dbReference>
<evidence type="ECO:0000313" key="4">
    <source>
        <dbReference type="Proteomes" id="UP000676194"/>
    </source>
</evidence>
<dbReference type="PANTHER" id="PTHR43818">
    <property type="entry name" value="BCDNA.GH03377"/>
    <property type="match status" value="1"/>
</dbReference>
<dbReference type="PANTHER" id="PTHR43818:SF5">
    <property type="entry name" value="OXIDOREDUCTASE FAMILY PROTEIN"/>
    <property type="match status" value="1"/>
</dbReference>
<name>A0A8E6EXK4_9BACT</name>
<dbReference type="Pfam" id="PF01408">
    <property type="entry name" value="GFO_IDH_MocA"/>
    <property type="match status" value="1"/>
</dbReference>
<gene>
    <name evidence="3" type="ORF">KIH39_24310</name>
</gene>
<dbReference type="InterPro" id="IPR036291">
    <property type="entry name" value="NAD(P)-bd_dom_sf"/>
</dbReference>
<dbReference type="SUPFAM" id="SSF51735">
    <property type="entry name" value="NAD(P)-binding Rossmann-fold domains"/>
    <property type="match status" value="1"/>
</dbReference>
<organism evidence="3 4">
    <name type="scientific">Telmatocola sphagniphila</name>
    <dbReference type="NCBI Taxonomy" id="1123043"/>
    <lineage>
        <taxon>Bacteria</taxon>
        <taxon>Pseudomonadati</taxon>
        <taxon>Planctomycetota</taxon>
        <taxon>Planctomycetia</taxon>
        <taxon>Gemmatales</taxon>
        <taxon>Gemmataceae</taxon>
    </lineage>
</organism>
<dbReference type="InterPro" id="IPR043906">
    <property type="entry name" value="Gfo/Idh/MocA_OxRdtase_bact_C"/>
</dbReference>
<reference evidence="3" key="1">
    <citation type="submission" date="2021-05" db="EMBL/GenBank/DDBJ databases">
        <title>Complete genome sequence of the cellulolytic planctomycete Telmatocola sphagniphila SP2T and characterization of the first cellulase from planctomycetes.</title>
        <authorList>
            <person name="Rakitin A.L."/>
            <person name="Beletsky A.V."/>
            <person name="Naumoff D.G."/>
            <person name="Kulichevskaya I.S."/>
            <person name="Mardanov A.V."/>
            <person name="Ravin N.V."/>
            <person name="Dedysh S.N."/>
        </authorList>
    </citation>
    <scope>NUCLEOTIDE SEQUENCE</scope>
    <source>
        <strain evidence="3">SP2T</strain>
    </source>
</reference>
<dbReference type="InterPro" id="IPR050463">
    <property type="entry name" value="Gfo/Idh/MocA_oxidrdct_glycsds"/>
</dbReference>
<dbReference type="EMBL" id="CP074694">
    <property type="protein sequence ID" value="QVL35002.1"/>
    <property type="molecule type" value="Genomic_DNA"/>
</dbReference>
<dbReference type="KEGG" id="tsph:KIH39_24310"/>
<evidence type="ECO:0000259" key="2">
    <source>
        <dbReference type="Pfam" id="PF19051"/>
    </source>
</evidence>
<sequence>MFKKGNLSRRGFMQRSLGSLGAMGLPLWYAQEVFSADVLQKEEKKPTEKLRMGIIGTGSPESRSWGIYNASRGSRDKFTVTALCDVDARHLQRSKEMYKKEGYETKLHKDYRELNASKDIDTVIVATPDHWHALVAIDAMRNGKDVYCEKPLTLTVQEALAMMKVAKETGRVVQTGSQQRAEMGGMFRLACELVRSGRIGKISKVECRIGNNPTSGVIPEAPVPEGLDWDMWLGPRAKVPYRYVADGSKNGKSNCHYEFRWWYDYSGGKMTDWGAHHIDIAQWGLGMDGNGPVLVEKLKGDVPNTTGDGYNCHVNFQVKYTYANGVEMIAMSDGGTVVKGMVNKDGKFPVYGRDRKEMDTISDSENGVLFIGDQGKIFVSRGFLVASDAKIISEPLKEDPKLYDGRPTNQMANFLSCVASRKEPITSVNIGASSVIVCHIGAIALRTGKKLKWDPKEHKFDDAGANQLLTREYRAPWKLDVSL</sequence>
<feature type="domain" description="Gfo/Idh/MocA-like oxidoreductase bacterial type C-terminal" evidence="2">
    <location>
        <begin position="219"/>
        <end position="333"/>
    </location>
</feature>
<proteinExistence type="predicted"/>
<feature type="domain" description="Gfo/Idh/MocA-like oxidoreductase N-terminal" evidence="1">
    <location>
        <begin position="50"/>
        <end position="176"/>
    </location>
</feature>
<dbReference type="InterPro" id="IPR006311">
    <property type="entry name" value="TAT_signal"/>
</dbReference>
<dbReference type="SUPFAM" id="SSF55347">
    <property type="entry name" value="Glyceraldehyde-3-phosphate dehydrogenase-like, C-terminal domain"/>
    <property type="match status" value="1"/>
</dbReference>
<accession>A0A8E6EXK4</accession>
<dbReference type="AlphaFoldDB" id="A0A8E6EXK4"/>
<evidence type="ECO:0000259" key="1">
    <source>
        <dbReference type="Pfam" id="PF01408"/>
    </source>
</evidence>